<comment type="cofactor">
    <cofactor evidence="1">
        <name>Mg(2+)</name>
        <dbReference type="ChEBI" id="CHEBI:18420"/>
    </cofactor>
</comment>
<dbReference type="InterPro" id="IPR039653">
    <property type="entry name" value="Prenyltransferase"/>
</dbReference>
<comment type="caution">
    <text evidence="13">The sequence shown here is derived from an EMBL/GenBank/DDBJ whole genome shotgun (WGS) entry which is preliminary data.</text>
</comment>
<dbReference type="EMBL" id="BLXX01000002">
    <property type="protein sequence ID" value="GFO58503.1"/>
    <property type="molecule type" value="Genomic_DNA"/>
</dbReference>
<dbReference type="PANTHER" id="PTHR11048:SF28">
    <property type="entry name" value="4-HYDROXYBENZOATE POLYPRENYLTRANSFERASE, MITOCHONDRIAL"/>
    <property type="match status" value="1"/>
</dbReference>
<keyword evidence="14" id="KW-1185">Reference proteome</keyword>
<evidence type="ECO:0000256" key="9">
    <source>
        <dbReference type="ARBA" id="ARBA00022989"/>
    </source>
</evidence>
<evidence type="ECO:0000256" key="7">
    <source>
        <dbReference type="ARBA" id="ARBA00022688"/>
    </source>
</evidence>
<dbReference type="Gene3D" id="1.20.120.1780">
    <property type="entry name" value="UbiA prenyltransferase"/>
    <property type="match status" value="1"/>
</dbReference>
<dbReference type="Proteomes" id="UP000556026">
    <property type="component" value="Unassembled WGS sequence"/>
</dbReference>
<organism evidence="13 14">
    <name type="scientific">Geomonas silvestris</name>
    <dbReference type="NCBI Taxonomy" id="2740184"/>
    <lineage>
        <taxon>Bacteria</taxon>
        <taxon>Pseudomonadati</taxon>
        <taxon>Thermodesulfobacteriota</taxon>
        <taxon>Desulfuromonadia</taxon>
        <taxon>Geobacterales</taxon>
        <taxon>Geobacteraceae</taxon>
        <taxon>Geomonas</taxon>
    </lineage>
</organism>
<dbReference type="EC" id="2.5.1.39" evidence="11"/>
<evidence type="ECO:0000256" key="4">
    <source>
        <dbReference type="ARBA" id="ARBA00022475"/>
    </source>
</evidence>
<keyword evidence="10 12" id="KW-0472">Membrane</keyword>
<feature type="transmembrane region" description="Helical" evidence="12">
    <location>
        <begin position="161"/>
        <end position="183"/>
    </location>
</feature>
<protein>
    <recommendedName>
        <fullName evidence="11">4-hydroxybenzoate polyprenyltransferase</fullName>
        <ecNumber evidence="11">2.5.1.39</ecNumber>
    </recommendedName>
</protein>
<evidence type="ECO:0000256" key="2">
    <source>
        <dbReference type="ARBA" id="ARBA00004141"/>
    </source>
</evidence>
<dbReference type="GO" id="GO:0006744">
    <property type="term" value="P:ubiquinone biosynthetic process"/>
    <property type="evidence" value="ECO:0007669"/>
    <property type="project" value="UniProtKB-KW"/>
</dbReference>
<sequence>MILYARIRVFLEMIKFSHTIFALPFAFTGALLAARGLPTPAQAGWILLAMVGARTAAMGLNRVIDAEIDARNPRTATRAIPAGLLSRAAVWVFIALSVALMLLAAGMLNPLCLYLSPVALAFLLLYSYCKRFTALAHVVLGICLAGAPLGAWIAIRGAVELPALLLGLGVLFWVAGFDVLYALQDLDFDRAAGLHSIPAALGVTGSLWTARFFHLAALGFLGALYLVLGLGPWFLAGLAAACAMLLYEHWLLRGGDLGKLDAAFFNMNGYISVTICLATLLDTLKVAA</sequence>
<feature type="transmembrane region" description="Helical" evidence="12">
    <location>
        <begin position="135"/>
        <end position="155"/>
    </location>
</feature>
<name>A0A6V8MFB7_9BACT</name>
<dbReference type="FunFam" id="1.20.120.1780:FF:000001">
    <property type="entry name" value="4-hydroxybenzoate octaprenyltransferase"/>
    <property type="match status" value="1"/>
</dbReference>
<dbReference type="Gene3D" id="1.10.357.140">
    <property type="entry name" value="UbiA prenyltransferase"/>
    <property type="match status" value="1"/>
</dbReference>
<dbReference type="NCBIfam" id="TIGR01475">
    <property type="entry name" value="ubiA_other"/>
    <property type="match status" value="1"/>
</dbReference>
<gene>
    <name evidence="13" type="ORF">GMST_08280</name>
</gene>
<dbReference type="FunFam" id="1.10.357.140:FF:000008">
    <property type="entry name" value="4-hydroxybenzoate octaprenyltransferase"/>
    <property type="match status" value="1"/>
</dbReference>
<feature type="transmembrane region" description="Helical" evidence="12">
    <location>
        <begin position="43"/>
        <end position="64"/>
    </location>
</feature>
<evidence type="ECO:0000256" key="10">
    <source>
        <dbReference type="ARBA" id="ARBA00023136"/>
    </source>
</evidence>
<evidence type="ECO:0000256" key="12">
    <source>
        <dbReference type="SAM" id="Phobius"/>
    </source>
</evidence>
<keyword evidence="4" id="KW-1003">Cell membrane</keyword>
<comment type="similarity">
    <text evidence="3">Belongs to the UbiA prenyltransferase family.</text>
</comment>
<keyword evidence="5" id="KW-0997">Cell inner membrane</keyword>
<feature type="transmembrane region" description="Helical" evidence="12">
    <location>
        <begin position="195"/>
        <end position="217"/>
    </location>
</feature>
<proteinExistence type="inferred from homology"/>
<feature type="transmembrane region" description="Helical" evidence="12">
    <location>
        <begin position="223"/>
        <end position="247"/>
    </location>
</feature>
<dbReference type="GO" id="GO:0005886">
    <property type="term" value="C:plasma membrane"/>
    <property type="evidence" value="ECO:0007669"/>
    <property type="project" value="TreeGrafter"/>
</dbReference>
<feature type="transmembrane region" description="Helical" evidence="12">
    <location>
        <begin position="84"/>
        <end position="105"/>
    </location>
</feature>
<evidence type="ECO:0000256" key="3">
    <source>
        <dbReference type="ARBA" id="ARBA00005985"/>
    </source>
</evidence>
<evidence type="ECO:0000256" key="6">
    <source>
        <dbReference type="ARBA" id="ARBA00022679"/>
    </source>
</evidence>
<dbReference type="NCBIfam" id="NF009524">
    <property type="entry name" value="PRK12886.1"/>
    <property type="match status" value="1"/>
</dbReference>
<dbReference type="InterPro" id="IPR000537">
    <property type="entry name" value="UbiA_prenyltransferase"/>
</dbReference>
<accession>A0A6V8MFB7</accession>
<evidence type="ECO:0000256" key="1">
    <source>
        <dbReference type="ARBA" id="ARBA00001946"/>
    </source>
</evidence>
<dbReference type="Pfam" id="PF01040">
    <property type="entry name" value="UbiA"/>
    <property type="match status" value="1"/>
</dbReference>
<keyword evidence="8 12" id="KW-0812">Transmembrane</keyword>
<dbReference type="AlphaFoldDB" id="A0A6V8MFB7"/>
<feature type="transmembrane region" description="Helical" evidence="12">
    <location>
        <begin position="20"/>
        <end position="37"/>
    </location>
</feature>
<evidence type="ECO:0000256" key="5">
    <source>
        <dbReference type="ARBA" id="ARBA00022519"/>
    </source>
</evidence>
<evidence type="ECO:0000313" key="14">
    <source>
        <dbReference type="Proteomes" id="UP000556026"/>
    </source>
</evidence>
<evidence type="ECO:0000256" key="11">
    <source>
        <dbReference type="ARBA" id="ARBA00034524"/>
    </source>
</evidence>
<comment type="subcellular location">
    <subcellularLocation>
        <location evidence="2">Membrane</location>
        <topology evidence="2">Multi-pass membrane protein</topology>
    </subcellularLocation>
</comment>
<reference evidence="14" key="1">
    <citation type="submission" date="2020-06" db="EMBL/GenBank/DDBJ databases">
        <title>Draft genomic sequence of Geomonas sp. Red330.</title>
        <authorList>
            <person name="Itoh H."/>
            <person name="Zhenxing X."/>
            <person name="Ushijima N."/>
            <person name="Masuda Y."/>
            <person name="Shiratori Y."/>
            <person name="Senoo K."/>
        </authorList>
    </citation>
    <scope>NUCLEOTIDE SEQUENCE [LARGE SCALE GENOMIC DNA]</scope>
    <source>
        <strain evidence="14">Red330</strain>
    </source>
</reference>
<dbReference type="RefSeq" id="WP_183353367.1">
    <property type="nucleotide sequence ID" value="NZ_BLXX01000002.1"/>
</dbReference>
<evidence type="ECO:0000256" key="8">
    <source>
        <dbReference type="ARBA" id="ARBA00022692"/>
    </source>
</evidence>
<evidence type="ECO:0000313" key="13">
    <source>
        <dbReference type="EMBL" id="GFO58503.1"/>
    </source>
</evidence>
<keyword evidence="7" id="KW-0831">Ubiquinone biosynthesis</keyword>
<dbReference type="InterPro" id="IPR044878">
    <property type="entry name" value="UbiA_sf"/>
</dbReference>
<dbReference type="PANTHER" id="PTHR11048">
    <property type="entry name" value="PRENYLTRANSFERASES"/>
    <property type="match status" value="1"/>
</dbReference>
<dbReference type="InterPro" id="IPR006371">
    <property type="entry name" value="Polyprenyltransferase_UbiA-li"/>
</dbReference>
<dbReference type="CDD" id="cd13959">
    <property type="entry name" value="PT_UbiA_COQ2"/>
    <property type="match status" value="1"/>
</dbReference>
<dbReference type="GO" id="GO:0008412">
    <property type="term" value="F:4-hydroxybenzoate polyprenyltransferase activity"/>
    <property type="evidence" value="ECO:0007669"/>
    <property type="project" value="UniProtKB-EC"/>
</dbReference>
<keyword evidence="9 12" id="KW-1133">Transmembrane helix</keyword>
<keyword evidence="6 13" id="KW-0808">Transferase</keyword>